<dbReference type="Proteomes" id="UP001601058">
    <property type="component" value="Unassembled WGS sequence"/>
</dbReference>
<comment type="caution">
    <text evidence="2">The sequence shown here is derived from an EMBL/GenBank/DDBJ whole genome shotgun (WGS) entry which is preliminary data.</text>
</comment>
<feature type="domain" description="PilZ" evidence="1">
    <location>
        <begin position="36"/>
        <end position="113"/>
    </location>
</feature>
<dbReference type="Gene3D" id="2.40.10.220">
    <property type="entry name" value="predicted glycosyltransferase like domains"/>
    <property type="match status" value="1"/>
</dbReference>
<dbReference type="EMBL" id="JBIACJ010000004">
    <property type="protein sequence ID" value="MFE8696617.1"/>
    <property type="molecule type" value="Genomic_DNA"/>
</dbReference>
<proteinExistence type="predicted"/>
<dbReference type="InterPro" id="IPR009875">
    <property type="entry name" value="PilZ_domain"/>
</dbReference>
<name>A0ABW6K1K9_9BACI</name>
<keyword evidence="3" id="KW-1185">Reference proteome</keyword>
<dbReference type="Pfam" id="PF07238">
    <property type="entry name" value="PilZ"/>
    <property type="match status" value="1"/>
</dbReference>
<dbReference type="RefSeq" id="WP_389218909.1">
    <property type="nucleotide sequence ID" value="NZ_JBIACJ010000004.1"/>
</dbReference>
<organism evidence="2 3">
    <name type="scientific">Cytobacillus mangrovibacter</name>
    <dbReference type="NCBI Taxonomy" id="3299024"/>
    <lineage>
        <taxon>Bacteria</taxon>
        <taxon>Bacillati</taxon>
        <taxon>Bacillota</taxon>
        <taxon>Bacilli</taxon>
        <taxon>Bacillales</taxon>
        <taxon>Bacillaceae</taxon>
        <taxon>Cytobacillus</taxon>
    </lineage>
</organism>
<evidence type="ECO:0000313" key="3">
    <source>
        <dbReference type="Proteomes" id="UP001601058"/>
    </source>
</evidence>
<reference evidence="2 3" key="1">
    <citation type="submission" date="2024-08" db="EMBL/GenBank/DDBJ databases">
        <title>Two novel Cytobacillus novel species.</title>
        <authorList>
            <person name="Liu G."/>
        </authorList>
    </citation>
    <scope>NUCLEOTIDE SEQUENCE [LARGE SCALE GENOMIC DNA]</scope>
    <source>
        <strain evidence="2 3">FJAT-53684</strain>
    </source>
</reference>
<evidence type="ECO:0000313" key="2">
    <source>
        <dbReference type="EMBL" id="MFE8696617.1"/>
    </source>
</evidence>
<evidence type="ECO:0000259" key="1">
    <source>
        <dbReference type="Pfam" id="PF07238"/>
    </source>
</evidence>
<accession>A0ABW6K1K9</accession>
<gene>
    <name evidence="2" type="ORF">ACFYKT_09745</name>
</gene>
<dbReference type="SUPFAM" id="SSF141371">
    <property type="entry name" value="PilZ domain-like"/>
    <property type="match status" value="1"/>
</dbReference>
<protein>
    <submittedName>
        <fullName evidence="2">PilZ domain-containing protein</fullName>
    </submittedName>
</protein>
<sequence length="123" mass="14439">MRFKRDEGFRFSFGTPITAFFTIDEMNGNRIGISNGEARLIDLSPNGMKLSIPFDIPISYQEDIKITVRFKLSQVEHKIQGEIIWKQKAFDSYFYGIHFDINEVEQKEMINDLKYFAKKQSTK</sequence>